<proteinExistence type="predicted"/>
<reference evidence="2 3" key="1">
    <citation type="journal article" date="2017" name="Int. J. Syst. Evol. Microbiol.">
        <title>Solibacillus kalamii sp. nov., isolated from a high-efficiency particulate arrestance filter system used in the International Space Station.</title>
        <authorList>
            <person name="Checinska Sielaff A."/>
            <person name="Kumar R.M."/>
            <person name="Pal D."/>
            <person name="Mayilraj S."/>
            <person name="Venkateswaran K."/>
        </authorList>
    </citation>
    <scope>NUCLEOTIDE SEQUENCE [LARGE SCALE GENOMIC DNA]</scope>
    <source>
        <strain evidence="2 3">ISSFR-015</strain>
    </source>
</reference>
<dbReference type="SUPFAM" id="SSF56317">
    <property type="entry name" value="Carbon-nitrogen hydrolase"/>
    <property type="match status" value="1"/>
</dbReference>
<accession>A0ABX3ZKS6</accession>
<protein>
    <submittedName>
        <fullName evidence="2">Amidohydrolase</fullName>
    </submittedName>
</protein>
<gene>
    <name evidence="2" type="ORF">CBM15_00535</name>
</gene>
<dbReference type="InterPro" id="IPR003010">
    <property type="entry name" value="C-N_Hydrolase"/>
</dbReference>
<name>A0ABX3ZKS6_9BACL</name>
<evidence type="ECO:0000313" key="2">
    <source>
        <dbReference type="EMBL" id="OUZ40376.1"/>
    </source>
</evidence>
<evidence type="ECO:0000313" key="3">
    <source>
        <dbReference type="Proteomes" id="UP000196594"/>
    </source>
</evidence>
<dbReference type="EMBL" id="NHNT01000001">
    <property type="protein sequence ID" value="OUZ40376.1"/>
    <property type="molecule type" value="Genomic_DNA"/>
</dbReference>
<comment type="caution">
    <text evidence="2">The sequence shown here is derived from an EMBL/GenBank/DDBJ whole genome shotgun (WGS) entry which is preliminary data.</text>
</comment>
<dbReference type="PANTHER" id="PTHR23088:SF50">
    <property type="entry name" value="HYDROLASE YHCX"/>
    <property type="match status" value="1"/>
</dbReference>
<dbReference type="Gene3D" id="3.60.110.10">
    <property type="entry name" value="Carbon-nitrogen hydrolase"/>
    <property type="match status" value="1"/>
</dbReference>
<dbReference type="Proteomes" id="UP000196594">
    <property type="component" value="Unassembled WGS sequence"/>
</dbReference>
<dbReference type="PANTHER" id="PTHR23088">
    <property type="entry name" value="NITRILASE-RELATED"/>
    <property type="match status" value="1"/>
</dbReference>
<feature type="domain" description="CN hydrolase" evidence="1">
    <location>
        <begin position="3"/>
        <end position="256"/>
    </location>
</feature>
<sequence>MEVTVSSCQFELKRVSNFDDFKMQVLEVFEQVPLNSDYVLLPELFTFGLLTSNPDYDSLTVYDYQQLTNFTQHYMELFQQLAQERQQVIIAGSTLEKADDGVYNTTYIFDGQGNVNFHRKTHIFPAEANWNTVEGDNLDVFSIGPITFGIAICYEIEIPEIAQIYQQKGADIIFCPSYTFSEYGYWRVRHCAQARAIENQVFVVHSPTVGQMEGIVQSGYGRTSIISPCDVPWTANGILAESNIDSTDVITSTLNLQVLYENRLTGAATTVKDRKRRSSLYNTAQKV</sequence>
<dbReference type="InterPro" id="IPR036526">
    <property type="entry name" value="C-N_Hydrolase_sf"/>
</dbReference>
<dbReference type="Pfam" id="PF00795">
    <property type="entry name" value="CN_hydrolase"/>
    <property type="match status" value="1"/>
</dbReference>
<dbReference type="RefSeq" id="WP_087615351.1">
    <property type="nucleotide sequence ID" value="NZ_JAFBEY010000002.1"/>
</dbReference>
<keyword evidence="3" id="KW-1185">Reference proteome</keyword>
<dbReference type="PROSITE" id="PS50263">
    <property type="entry name" value="CN_HYDROLASE"/>
    <property type="match status" value="1"/>
</dbReference>
<organism evidence="2 3">
    <name type="scientific">Solibacillus kalamii</name>
    <dbReference type="NCBI Taxonomy" id="1748298"/>
    <lineage>
        <taxon>Bacteria</taxon>
        <taxon>Bacillati</taxon>
        <taxon>Bacillota</taxon>
        <taxon>Bacilli</taxon>
        <taxon>Bacillales</taxon>
        <taxon>Caryophanaceae</taxon>
        <taxon>Solibacillus</taxon>
    </lineage>
</organism>
<evidence type="ECO:0000259" key="1">
    <source>
        <dbReference type="PROSITE" id="PS50263"/>
    </source>
</evidence>